<dbReference type="EMBL" id="JAGSOY010000056">
    <property type="protein sequence ID" value="MBU2712991.1"/>
    <property type="molecule type" value="Genomic_DNA"/>
</dbReference>
<accession>A0ABS5ZG11</accession>
<evidence type="ECO:0000313" key="1">
    <source>
        <dbReference type="EMBL" id="MBU2712991.1"/>
    </source>
</evidence>
<sequence>MKVVIVGNSGSGKTWLANEISQSLSIPKVSLDDLFWQQGGYTQKRDTREINYLINESKKELAWIVEGVFGELAKEYLDIADCLIWLDLEWNICKQRILNRARENAQEPYYKQTEQSLNALLQWAEQYYERRDLRSYLGHKKLFEMFDRNKYHFQSENSVNNFFFYFVKK</sequence>
<evidence type="ECO:0008006" key="3">
    <source>
        <dbReference type="Google" id="ProtNLM"/>
    </source>
</evidence>
<dbReference type="InterPro" id="IPR052922">
    <property type="entry name" value="Cytidylate_Kinase-2"/>
</dbReference>
<comment type="caution">
    <text evidence="1">The sequence shown here is derived from an EMBL/GenBank/DDBJ whole genome shotgun (WGS) entry which is preliminary data.</text>
</comment>
<reference evidence="1 2" key="1">
    <citation type="submission" date="2021-04" db="EMBL/GenBank/DDBJ databases">
        <authorList>
            <person name="Pira H."/>
            <person name="Risdian C."/>
            <person name="Wink J."/>
        </authorList>
    </citation>
    <scope>NUCLEOTIDE SEQUENCE [LARGE SCALE GENOMIC DNA]</scope>
    <source>
        <strain evidence="1 2">WH53</strain>
    </source>
</reference>
<dbReference type="Pfam" id="PF13238">
    <property type="entry name" value="AAA_18"/>
    <property type="match status" value="1"/>
</dbReference>
<protein>
    <recommendedName>
        <fullName evidence="3">AAA family ATPase</fullName>
    </recommendedName>
</protein>
<dbReference type="PANTHER" id="PTHR37816:SF1">
    <property type="entry name" value="TOXIN"/>
    <property type="match status" value="1"/>
</dbReference>
<organism evidence="1 2">
    <name type="scientific">Zooshikella harenae</name>
    <dbReference type="NCBI Taxonomy" id="2827238"/>
    <lineage>
        <taxon>Bacteria</taxon>
        <taxon>Pseudomonadati</taxon>
        <taxon>Pseudomonadota</taxon>
        <taxon>Gammaproteobacteria</taxon>
        <taxon>Oceanospirillales</taxon>
        <taxon>Zooshikellaceae</taxon>
        <taxon>Zooshikella</taxon>
    </lineage>
</organism>
<proteinExistence type="predicted"/>
<gene>
    <name evidence="1" type="ORF">KCG35_18125</name>
</gene>
<evidence type="ECO:0000313" key="2">
    <source>
        <dbReference type="Proteomes" id="UP000690515"/>
    </source>
</evidence>
<dbReference type="Gene3D" id="3.40.50.300">
    <property type="entry name" value="P-loop containing nucleotide triphosphate hydrolases"/>
    <property type="match status" value="1"/>
</dbReference>
<dbReference type="RefSeq" id="WP_215821213.1">
    <property type="nucleotide sequence ID" value="NZ_JAGSOY010000056.1"/>
</dbReference>
<dbReference type="Proteomes" id="UP000690515">
    <property type="component" value="Unassembled WGS sequence"/>
</dbReference>
<keyword evidence="2" id="KW-1185">Reference proteome</keyword>
<dbReference type="InterPro" id="IPR027417">
    <property type="entry name" value="P-loop_NTPase"/>
</dbReference>
<name>A0ABS5ZG11_9GAMM</name>
<dbReference type="SUPFAM" id="SSF52540">
    <property type="entry name" value="P-loop containing nucleoside triphosphate hydrolases"/>
    <property type="match status" value="1"/>
</dbReference>
<dbReference type="PANTHER" id="PTHR37816">
    <property type="entry name" value="YALI0E33011P"/>
    <property type="match status" value="1"/>
</dbReference>